<dbReference type="GO" id="GO:0005886">
    <property type="term" value="C:plasma membrane"/>
    <property type="evidence" value="ECO:0007669"/>
    <property type="project" value="UniProtKB-SubCell"/>
</dbReference>
<dbReference type="eggNOG" id="COG2059">
    <property type="taxonomic scope" value="Bacteria"/>
</dbReference>
<proteinExistence type="inferred from homology"/>
<evidence type="ECO:0000313" key="8">
    <source>
        <dbReference type="EMBL" id="ABE31108.1"/>
    </source>
</evidence>
<feature type="transmembrane region" description="Helical" evidence="7">
    <location>
        <begin position="408"/>
        <end position="429"/>
    </location>
</feature>
<evidence type="ECO:0000256" key="2">
    <source>
        <dbReference type="ARBA" id="ARBA00005262"/>
    </source>
</evidence>
<comment type="subcellular location">
    <subcellularLocation>
        <location evidence="1">Cell membrane</location>
        <topology evidence="1">Multi-pass membrane protein</topology>
    </subcellularLocation>
</comment>
<dbReference type="InterPro" id="IPR003370">
    <property type="entry name" value="Chromate_transpt"/>
</dbReference>
<evidence type="ECO:0000256" key="1">
    <source>
        <dbReference type="ARBA" id="ARBA00004651"/>
    </source>
</evidence>
<feature type="transmembrane region" description="Helical" evidence="7">
    <location>
        <begin position="149"/>
        <end position="169"/>
    </location>
</feature>
<evidence type="ECO:0000256" key="6">
    <source>
        <dbReference type="ARBA" id="ARBA00023136"/>
    </source>
</evidence>
<dbReference type="PANTHER" id="PTHR33567:SF3">
    <property type="entry name" value="CHROMATE ION TRANSPORTER (EUROFUNG)"/>
    <property type="match status" value="1"/>
</dbReference>
<protein>
    <submittedName>
        <fullName evidence="8">Chromate transporter</fullName>
    </submittedName>
</protein>
<dbReference type="GO" id="GO:0015109">
    <property type="term" value="F:chromate transmembrane transporter activity"/>
    <property type="evidence" value="ECO:0007669"/>
    <property type="project" value="InterPro"/>
</dbReference>
<evidence type="ECO:0000256" key="4">
    <source>
        <dbReference type="ARBA" id="ARBA00022692"/>
    </source>
</evidence>
<feature type="transmembrane region" description="Helical" evidence="7">
    <location>
        <begin position="113"/>
        <end position="137"/>
    </location>
</feature>
<dbReference type="Pfam" id="PF02417">
    <property type="entry name" value="Chromate_transp"/>
    <property type="match status" value="2"/>
</dbReference>
<dbReference type="STRING" id="266265.Bxe_A1857"/>
<dbReference type="PANTHER" id="PTHR33567">
    <property type="entry name" value="CHROMATE ION TRANSPORTER (EUROFUNG)"/>
    <property type="match status" value="1"/>
</dbReference>
<feature type="transmembrane region" description="Helical" evidence="7">
    <location>
        <begin position="367"/>
        <end position="388"/>
    </location>
</feature>
<reference evidence="8 9" key="1">
    <citation type="journal article" date="2006" name="Proc. Natl. Acad. Sci. U.S.A.">
        <title>Burkholderia xenovorans LB400 harbors a multi-replicon, 9.73-Mbp genome shaped for versatility.</title>
        <authorList>
            <person name="Chain P.S."/>
            <person name="Denef V.J."/>
            <person name="Konstantinidis K.T."/>
            <person name="Vergez L.M."/>
            <person name="Agullo L."/>
            <person name="Reyes V.L."/>
            <person name="Hauser L."/>
            <person name="Cordova M."/>
            <person name="Gomez L."/>
            <person name="Gonzalez M."/>
            <person name="Land M."/>
            <person name="Lao V."/>
            <person name="Larimer F."/>
            <person name="LiPuma J.J."/>
            <person name="Mahenthiralingam E."/>
            <person name="Malfatti S.A."/>
            <person name="Marx C.J."/>
            <person name="Parnell J.J."/>
            <person name="Ramette A."/>
            <person name="Richardson P."/>
            <person name="Seeger M."/>
            <person name="Smith D."/>
            <person name="Spilker T."/>
            <person name="Sul W.J."/>
            <person name="Tsoi T.V."/>
            <person name="Ulrich L.E."/>
            <person name="Zhulin I.B."/>
            <person name="Tiedje J.M."/>
        </authorList>
    </citation>
    <scope>NUCLEOTIDE SEQUENCE [LARGE SCALE GENOMIC DNA]</scope>
    <source>
        <strain evidence="8 9">LB400</strain>
    </source>
</reference>
<feature type="transmembrane region" description="Helical" evidence="7">
    <location>
        <begin position="181"/>
        <end position="211"/>
    </location>
</feature>
<sequence length="430" mass="44475">MAGPLDRPRVLFSGARRGLTITTFPMHDAHTETPLALPAHSSSWALFCIFLSLGLTSFGGPAAHLGYFRDEFVRRRRWLDEHTFSDVVALCQFLPGPGSSQVGIAIGRLRGGVAGAIAAWLGFTLPSVLLLVAFAYGFTLLSDANSLHLLRGLKIAAVAVVVQAVWSMGRMLCPDRTRATIAAASAIAVIVFGAAFGQIASIVAAGLAGAALLNSSTEVPGAPPGMPGSRAGALACLAVFVLLLFGLPAAAASLHSYPLELFASFYRVGSLVFGGGHVVLPLLEAVVVPHGWVPANTFMAGYGAAQAVPGPLFSFAAFLGAASSGHPAGIAGALLATVAIFLPSFLLVGAALPLWGKLRAFASMRRAMAGINAAVVGILLAALYDPVWTSAVHTARDFALVVAAQVLLGWWRVPAWAVVLITVALAWSVV</sequence>
<keyword evidence="9" id="KW-1185">Reference proteome</keyword>
<name>Q13XT1_PARXL</name>
<evidence type="ECO:0000256" key="5">
    <source>
        <dbReference type="ARBA" id="ARBA00022989"/>
    </source>
</evidence>
<feature type="transmembrane region" description="Helical" evidence="7">
    <location>
        <begin position="328"/>
        <end position="355"/>
    </location>
</feature>
<dbReference type="InterPro" id="IPR014047">
    <property type="entry name" value="Chr_Tranpt_l_chain"/>
</dbReference>
<keyword evidence="5 7" id="KW-1133">Transmembrane helix</keyword>
<dbReference type="AlphaFoldDB" id="Q13XT1"/>
<dbReference type="Proteomes" id="UP000001817">
    <property type="component" value="Chromosome 1"/>
</dbReference>
<evidence type="ECO:0000256" key="3">
    <source>
        <dbReference type="ARBA" id="ARBA00022475"/>
    </source>
</evidence>
<feature type="transmembrane region" description="Helical" evidence="7">
    <location>
        <begin position="264"/>
        <end position="283"/>
    </location>
</feature>
<dbReference type="NCBIfam" id="TIGR00937">
    <property type="entry name" value="2A51"/>
    <property type="match status" value="1"/>
</dbReference>
<feature type="transmembrane region" description="Helical" evidence="7">
    <location>
        <begin position="44"/>
        <end position="68"/>
    </location>
</feature>
<keyword evidence="3" id="KW-1003">Cell membrane</keyword>
<comment type="similarity">
    <text evidence="2">Belongs to the chromate ion transporter (CHR) (TC 2.A.51) family.</text>
</comment>
<accession>Q13XT1</accession>
<organism evidence="8 9">
    <name type="scientific">Paraburkholderia xenovorans (strain LB400)</name>
    <dbReference type="NCBI Taxonomy" id="266265"/>
    <lineage>
        <taxon>Bacteria</taxon>
        <taxon>Pseudomonadati</taxon>
        <taxon>Pseudomonadota</taxon>
        <taxon>Betaproteobacteria</taxon>
        <taxon>Burkholderiales</taxon>
        <taxon>Burkholderiaceae</taxon>
        <taxon>Paraburkholderia</taxon>
    </lineage>
</organism>
<dbReference type="KEGG" id="bxe:Bxe_A1857"/>
<dbReference type="EMBL" id="CP000270">
    <property type="protein sequence ID" value="ABE31108.1"/>
    <property type="molecule type" value="Genomic_DNA"/>
</dbReference>
<evidence type="ECO:0000313" key="9">
    <source>
        <dbReference type="Proteomes" id="UP000001817"/>
    </source>
</evidence>
<keyword evidence="6 7" id="KW-0472">Membrane</keyword>
<dbReference type="PIRSF" id="PIRSF004810">
    <property type="entry name" value="ChrA"/>
    <property type="match status" value="1"/>
</dbReference>
<gene>
    <name evidence="8" type="ORF">Bxe_A1857</name>
</gene>
<evidence type="ECO:0000256" key="7">
    <source>
        <dbReference type="SAM" id="Phobius"/>
    </source>
</evidence>
<feature type="transmembrane region" description="Helical" evidence="7">
    <location>
        <begin position="231"/>
        <end position="252"/>
    </location>
</feature>
<keyword evidence="4 7" id="KW-0812">Transmembrane</keyword>